<dbReference type="GO" id="GO:0005737">
    <property type="term" value="C:cytoplasm"/>
    <property type="evidence" value="ECO:0007669"/>
    <property type="project" value="TreeGrafter"/>
</dbReference>
<dbReference type="FunFam" id="3.40.309.10:FF:000004">
    <property type="entry name" value="Succinate-semialdehyde dehydrogenase I"/>
    <property type="match status" value="1"/>
</dbReference>
<reference evidence="9" key="1">
    <citation type="submission" date="2016-04" db="EMBL/GenBank/DDBJ databases">
        <authorList>
            <person name="Guldener U."/>
            <person name="Guldener U."/>
        </authorList>
    </citation>
    <scope>NUCLEOTIDE SEQUENCE [LARGE SCALE GENOMIC DNA]</scope>
    <source>
        <strain evidence="9">UB2112</strain>
    </source>
</reference>
<evidence type="ECO:0000256" key="4">
    <source>
        <dbReference type="PROSITE-ProRule" id="PRU10007"/>
    </source>
</evidence>
<evidence type="ECO:0000259" key="6">
    <source>
        <dbReference type="Pfam" id="PF00171"/>
    </source>
</evidence>
<dbReference type="Proteomes" id="UP000658997">
    <property type="component" value="Unassembled WGS sequence"/>
</dbReference>
<dbReference type="InterPro" id="IPR050740">
    <property type="entry name" value="Aldehyde_DH_Superfamily"/>
</dbReference>
<dbReference type="InterPro" id="IPR016160">
    <property type="entry name" value="Ald_DH_CS_CYS"/>
</dbReference>
<protein>
    <submittedName>
        <fullName evidence="8">Related to UGA2 - succinate semialdehyde dehydrogenase</fullName>
    </submittedName>
    <submittedName>
        <fullName evidence="7">Related to UGA2-succinate semialdehyde dehydrogenase</fullName>
    </submittedName>
</protein>
<dbReference type="Gene3D" id="3.40.605.10">
    <property type="entry name" value="Aldehyde Dehydrogenase, Chain A, domain 1"/>
    <property type="match status" value="1"/>
</dbReference>
<keyword evidence="3 5" id="KW-0560">Oxidoreductase</keyword>
<evidence type="ECO:0000256" key="1">
    <source>
        <dbReference type="ARBA" id="ARBA00005176"/>
    </source>
</evidence>
<dbReference type="PANTHER" id="PTHR43353">
    <property type="entry name" value="SUCCINATE-SEMIALDEHYDE DEHYDROGENASE, MITOCHONDRIAL"/>
    <property type="match status" value="1"/>
</dbReference>
<dbReference type="Gene3D" id="3.40.309.10">
    <property type="entry name" value="Aldehyde Dehydrogenase, Chain A, domain 2"/>
    <property type="match status" value="1"/>
</dbReference>
<evidence type="ECO:0000256" key="2">
    <source>
        <dbReference type="ARBA" id="ARBA00009986"/>
    </source>
</evidence>
<name>A0A1K0H8A4_9BASI</name>
<evidence type="ECO:0000313" key="7">
    <source>
        <dbReference type="EMBL" id="SAM84155.1"/>
    </source>
</evidence>
<reference evidence="8" key="3">
    <citation type="submission" date="2018-08" db="EMBL/GenBank/DDBJ databases">
        <authorList>
            <person name="Guldener U."/>
        </authorList>
    </citation>
    <scope>NUCLEOTIDE SEQUENCE</scope>
    <source>
        <strain evidence="8">UB2</strain>
    </source>
</reference>
<dbReference type="GO" id="GO:0009450">
    <property type="term" value="P:gamma-aminobutyric acid catabolic process"/>
    <property type="evidence" value="ECO:0007669"/>
    <property type="project" value="TreeGrafter"/>
</dbReference>
<dbReference type="GO" id="GO:0004777">
    <property type="term" value="F:succinate-semialdehyde dehydrogenase (NAD+) activity"/>
    <property type="evidence" value="ECO:0007669"/>
    <property type="project" value="TreeGrafter"/>
</dbReference>
<comment type="pathway">
    <text evidence="1">Amino-acid degradation; 4-aminobutanoate degradation.</text>
</comment>
<dbReference type="InterPro" id="IPR029510">
    <property type="entry name" value="Ald_DH_CS_GLU"/>
</dbReference>
<dbReference type="OrthoDB" id="310895at2759"/>
<dbReference type="SUPFAM" id="SSF53720">
    <property type="entry name" value="ALDH-like"/>
    <property type="match status" value="1"/>
</dbReference>
<evidence type="ECO:0000313" key="10">
    <source>
        <dbReference type="Proteomes" id="UP000658997"/>
    </source>
</evidence>
<feature type="active site" evidence="4">
    <location>
        <position position="269"/>
    </location>
</feature>
<organism evidence="7 9">
    <name type="scientific">Ustilago bromivora</name>
    <dbReference type="NCBI Taxonomy" id="307758"/>
    <lineage>
        <taxon>Eukaryota</taxon>
        <taxon>Fungi</taxon>
        <taxon>Dikarya</taxon>
        <taxon>Basidiomycota</taxon>
        <taxon>Ustilaginomycotina</taxon>
        <taxon>Ustilaginomycetes</taxon>
        <taxon>Ustilaginales</taxon>
        <taxon>Ustilaginaceae</taxon>
        <taxon>Ustilago</taxon>
    </lineage>
</organism>
<sequence>MSFNGTKTEASRLKDPSLFITQCIIGSNRVPSHSSKTFDVIYPGDRSITIASIPECNTTDVNDAVSSAYSTFQTFRTTTARQRSDLLRKLNDLTLANIDDLATLIVRENGKTRAEAEAEVKYAASFLSWFANLAEVGAQGETIAAANPNMRVHTIKQPIGVVACLLPWNLPLAMATRKIGPALAVGCTCVVKPAGETPLSMLAFSELVKRAGYPDGCVNVVTTLDNVAEVGRAICEHKHIRKVSLTGSTRVGKLIVAQSASTLKKLSMELGGNSPVIVMNDADLDKAITGVLLAKLRTSGQTCVAANRILVQSGIHDKFLSALAEKIKTYKQGDGEDIEVLLGPLITDRAVEKCRSHVQDALEKGASLYYGPKPPSSFPDSGGYFYPPTILTGLKDDMQICTEETFGPVVAIRKFDTEEEALKLANDSDVGLGAYVYTNDLRVAARMSTGIEAGMIGINTGMLSACESPFGGVKESGYGKEGSVHGMAEYQIMKTITTDVSG</sequence>
<feature type="domain" description="Aldehyde dehydrogenase" evidence="6">
    <location>
        <begin position="32"/>
        <end position="496"/>
    </location>
</feature>
<dbReference type="Proteomes" id="UP000179920">
    <property type="component" value="Chromosome XIII"/>
</dbReference>
<dbReference type="FunFam" id="3.40.605.10:FF:000007">
    <property type="entry name" value="NAD/NADP-dependent betaine aldehyde dehydrogenase"/>
    <property type="match status" value="1"/>
</dbReference>
<dbReference type="AlphaFoldDB" id="A0A1K0H8A4"/>
<dbReference type="InterPro" id="IPR016161">
    <property type="entry name" value="Ald_DH/histidinol_DH"/>
</dbReference>
<dbReference type="EMBL" id="ULHB01000037">
    <property type="protein sequence ID" value="SYW78224.1"/>
    <property type="molecule type" value="Genomic_DNA"/>
</dbReference>
<comment type="similarity">
    <text evidence="2 5">Belongs to the aldehyde dehydrogenase family.</text>
</comment>
<dbReference type="InterPro" id="IPR016162">
    <property type="entry name" value="Ald_DH_N"/>
</dbReference>
<evidence type="ECO:0000313" key="8">
    <source>
        <dbReference type="EMBL" id="SYW78224.1"/>
    </source>
</evidence>
<keyword evidence="10" id="KW-1185">Reference proteome</keyword>
<dbReference type="InterPro" id="IPR015590">
    <property type="entry name" value="Aldehyde_DH_dom"/>
</dbReference>
<dbReference type="PANTHER" id="PTHR43353:SF10">
    <property type="entry name" value="SUCCINATE-SEMIALDEHYDE DEHYDROGENASE (NADP+)"/>
    <property type="match status" value="1"/>
</dbReference>
<dbReference type="InterPro" id="IPR016163">
    <property type="entry name" value="Ald_DH_C"/>
</dbReference>
<evidence type="ECO:0000256" key="3">
    <source>
        <dbReference type="ARBA" id="ARBA00023002"/>
    </source>
</evidence>
<evidence type="ECO:0000256" key="5">
    <source>
        <dbReference type="RuleBase" id="RU003345"/>
    </source>
</evidence>
<gene>
    <name evidence="8" type="ORF">UBRO2_02416</name>
    <name evidence="7" type="ORF">UBRO_06783</name>
</gene>
<dbReference type="Pfam" id="PF00171">
    <property type="entry name" value="Aldedh"/>
    <property type="match status" value="1"/>
</dbReference>
<proteinExistence type="inferred from homology"/>
<dbReference type="PROSITE" id="PS00070">
    <property type="entry name" value="ALDEHYDE_DEHYDR_CYS"/>
    <property type="match status" value="1"/>
</dbReference>
<reference evidence="7" key="2">
    <citation type="submission" date="2016-04" db="EMBL/GenBank/DDBJ databases">
        <authorList>
            <person name="Evans L.H."/>
            <person name="Alamgir A."/>
            <person name="Owens N."/>
            <person name="Weber N.D."/>
            <person name="Virtaneva K."/>
            <person name="Barbian K."/>
            <person name="Babar A."/>
            <person name="Rosenke K."/>
        </authorList>
    </citation>
    <scope>NUCLEOTIDE SEQUENCE</scope>
    <source>
        <strain evidence="7">UB2112</strain>
    </source>
</reference>
<dbReference type="PROSITE" id="PS00687">
    <property type="entry name" value="ALDEHYDE_DEHYDR_GLU"/>
    <property type="match status" value="1"/>
</dbReference>
<accession>A0A1K0H8A4</accession>
<dbReference type="CDD" id="cd07103">
    <property type="entry name" value="ALDH_F5_SSADH_GabD"/>
    <property type="match status" value="1"/>
</dbReference>
<dbReference type="EMBL" id="LT558129">
    <property type="protein sequence ID" value="SAM84155.1"/>
    <property type="molecule type" value="Genomic_DNA"/>
</dbReference>
<evidence type="ECO:0000313" key="9">
    <source>
        <dbReference type="Proteomes" id="UP000179920"/>
    </source>
</evidence>